<evidence type="ECO:0000313" key="3">
    <source>
        <dbReference type="Proteomes" id="UP000664628"/>
    </source>
</evidence>
<gene>
    <name evidence="2" type="ORF">J2I46_07985</name>
</gene>
<evidence type="ECO:0000256" key="1">
    <source>
        <dbReference type="SAM" id="SignalP"/>
    </source>
</evidence>
<dbReference type="RefSeq" id="WP_207328477.1">
    <property type="nucleotide sequence ID" value="NZ_JAFMYW010000002.1"/>
</dbReference>
<dbReference type="EMBL" id="JAFMYW010000002">
    <property type="protein sequence ID" value="MBO0948513.1"/>
    <property type="molecule type" value="Genomic_DNA"/>
</dbReference>
<name>A0ABS3JET4_9BACT</name>
<feature type="chain" id="PRO_5046857793" evidence="1">
    <location>
        <begin position="20"/>
        <end position="192"/>
    </location>
</feature>
<reference evidence="2 3" key="1">
    <citation type="submission" date="2021-03" db="EMBL/GenBank/DDBJ databases">
        <title>Fibrella sp. HMF5405 genome sequencing and assembly.</title>
        <authorList>
            <person name="Kang H."/>
            <person name="Kim H."/>
            <person name="Bae S."/>
            <person name="Joh K."/>
        </authorList>
    </citation>
    <scope>NUCLEOTIDE SEQUENCE [LARGE SCALE GENOMIC DNA]</scope>
    <source>
        <strain evidence="2 3">HMF5405</strain>
    </source>
</reference>
<feature type="signal peptide" evidence="1">
    <location>
        <begin position="1"/>
        <end position="19"/>
    </location>
</feature>
<organism evidence="2 3">
    <name type="scientific">Fibrella forsythiae</name>
    <dbReference type="NCBI Taxonomy" id="2817061"/>
    <lineage>
        <taxon>Bacteria</taxon>
        <taxon>Pseudomonadati</taxon>
        <taxon>Bacteroidota</taxon>
        <taxon>Cytophagia</taxon>
        <taxon>Cytophagales</taxon>
        <taxon>Spirosomataceae</taxon>
        <taxon>Fibrella</taxon>
    </lineage>
</organism>
<sequence>MKRTLFVAVYLLTVFTTFAQQPAPVKNDTWGKASAARDDRYTNPKSAVYAGPDGWYNFGEVRAMVDNAAKTAYTFKGGFQLTMHTFTAVEPSKNRLMTLDFGTDTPAVGTYQVGKKANPEQKQVEVSFSDITKTEIRDWKGNDGAGAVTVSKVNGFLYVKCRNVLLQPDGIHQADELKKPMTIGFEGAIAPE</sequence>
<keyword evidence="3" id="KW-1185">Reference proteome</keyword>
<protein>
    <submittedName>
        <fullName evidence="2">Uncharacterized protein</fullName>
    </submittedName>
</protein>
<comment type="caution">
    <text evidence="2">The sequence shown here is derived from an EMBL/GenBank/DDBJ whole genome shotgun (WGS) entry which is preliminary data.</text>
</comment>
<proteinExistence type="predicted"/>
<dbReference type="Proteomes" id="UP000664628">
    <property type="component" value="Unassembled WGS sequence"/>
</dbReference>
<evidence type="ECO:0000313" key="2">
    <source>
        <dbReference type="EMBL" id="MBO0948513.1"/>
    </source>
</evidence>
<accession>A0ABS3JET4</accession>
<keyword evidence="1" id="KW-0732">Signal</keyword>